<feature type="region of interest" description="Disordered" evidence="4">
    <location>
        <begin position="168"/>
        <end position="198"/>
    </location>
</feature>
<keyword evidence="3" id="KW-0560">Oxidoreductase</keyword>
<dbReference type="CDD" id="cd06558">
    <property type="entry name" value="crotonase-like"/>
    <property type="match status" value="1"/>
</dbReference>
<comment type="similarity">
    <text evidence="1">Belongs to the enoyl-CoA hydratase/isomerase family.</text>
</comment>
<evidence type="ECO:0000256" key="2">
    <source>
        <dbReference type="ARBA" id="ARBA00009986"/>
    </source>
</evidence>
<name>A0A1M6XQ45_PSETH</name>
<dbReference type="STRING" id="1848.SAMN05443637_117130"/>
<dbReference type="InterPro" id="IPR016161">
    <property type="entry name" value="Ald_DH/histidinol_DH"/>
</dbReference>
<dbReference type="Gene3D" id="1.10.12.10">
    <property type="entry name" value="Lyase 2-enoyl-coa Hydratase, Chain A, domain 2"/>
    <property type="match status" value="1"/>
</dbReference>
<dbReference type="InterPro" id="IPR001753">
    <property type="entry name" value="Enoyl-CoA_hydra/iso"/>
</dbReference>
<dbReference type="InterPro" id="IPR016163">
    <property type="entry name" value="Ald_DH_C"/>
</dbReference>
<evidence type="ECO:0000313" key="6">
    <source>
        <dbReference type="EMBL" id="SHL07915.1"/>
    </source>
</evidence>
<dbReference type="InterPro" id="IPR014748">
    <property type="entry name" value="Enoyl-CoA_hydra_C"/>
</dbReference>
<protein>
    <submittedName>
        <fullName evidence="6">Enoyl-CoA hydratase/carnithine racemase</fullName>
    </submittedName>
</protein>
<gene>
    <name evidence="6" type="ORF">SAMN05443637_117130</name>
</gene>
<dbReference type="SUPFAM" id="SSF52096">
    <property type="entry name" value="ClpP/crotonase"/>
    <property type="match status" value="1"/>
</dbReference>
<keyword evidence="7" id="KW-1185">Reference proteome</keyword>
<feature type="domain" description="Aldehyde dehydrogenase" evidence="5">
    <location>
        <begin position="11"/>
        <end position="184"/>
    </location>
</feature>
<accession>A0A1M6XQ45</accession>
<dbReference type="InterPro" id="IPR015590">
    <property type="entry name" value="Aldehyde_DH_dom"/>
</dbReference>
<dbReference type="AlphaFoldDB" id="A0A1M6XQ45"/>
<sequence length="525" mass="57161">MPRGPGSWWPRKRYSEIVVALVGVLENVVVGDPRDPATEVGPLVSSRQRERVEGYIAAGLTEGARIAYGGGRPEGFAKGWSVEPTLFVDASNDMRIAREEISGPDRIVIPYDDVADAVRIANDSSYRLAGAVFTEDPDRGIALVNQVRAGLVAVNSLGMAPQFPFGGYKTPGSGGRTARKGWRSTSSQDHRPAAGSPRLTARDLRIRLPCTLTGRGSRLGWDELNARSVRRNRMDVAGSWSAACGRGAGRRRQMEWERVYSTILVEDADQIGVVTLNRPHRMNAWTPLMGVELRDALIALDARNDIRAVVVTGAGRGFCAGADLSPDAQAESGHSDDRRDEFPYWEMNTPIIAAMNGPAVGVGMTMPLQWDLRIVAEDAKYGFVFGRRGLVPELGSTWLLPRLVGLGTALDLLLTGRIFTGREAAELGIANEAVPAGEVLSRALEIARDIAANVAPVAAALTKRLVHRFLTEPDRAAAELVERRLAAWTAEQTDLKEGAAAFFEKRPPRWRLAKNDDFPEDLFHA</sequence>
<dbReference type="GO" id="GO:0016620">
    <property type="term" value="F:oxidoreductase activity, acting on the aldehyde or oxo group of donors, NAD or NADP as acceptor"/>
    <property type="evidence" value="ECO:0007669"/>
    <property type="project" value="InterPro"/>
</dbReference>
<dbReference type="PANTHER" id="PTHR42804:SF1">
    <property type="entry name" value="ALDEHYDE DEHYDROGENASE-RELATED"/>
    <property type="match status" value="1"/>
</dbReference>
<reference evidence="6 7" key="1">
    <citation type="submission" date="2016-11" db="EMBL/GenBank/DDBJ databases">
        <authorList>
            <person name="Jaros S."/>
            <person name="Januszkiewicz K."/>
            <person name="Wedrychowicz H."/>
        </authorList>
    </citation>
    <scope>NUCLEOTIDE SEQUENCE [LARGE SCALE GENOMIC DNA]</scope>
    <source>
        <strain evidence="6 7">DSM 43832</strain>
    </source>
</reference>
<evidence type="ECO:0000256" key="3">
    <source>
        <dbReference type="ARBA" id="ARBA00023002"/>
    </source>
</evidence>
<organism evidence="6 7">
    <name type="scientific">Pseudonocardia thermophila</name>
    <dbReference type="NCBI Taxonomy" id="1848"/>
    <lineage>
        <taxon>Bacteria</taxon>
        <taxon>Bacillati</taxon>
        <taxon>Actinomycetota</taxon>
        <taxon>Actinomycetes</taxon>
        <taxon>Pseudonocardiales</taxon>
        <taxon>Pseudonocardiaceae</taxon>
        <taxon>Pseudonocardia</taxon>
    </lineage>
</organism>
<dbReference type="EMBL" id="FRAP01000017">
    <property type="protein sequence ID" value="SHL07915.1"/>
    <property type="molecule type" value="Genomic_DNA"/>
</dbReference>
<dbReference type="Pfam" id="PF00171">
    <property type="entry name" value="Aldedh"/>
    <property type="match status" value="1"/>
</dbReference>
<dbReference type="InterPro" id="IPR029045">
    <property type="entry name" value="ClpP/crotonase-like_dom_sf"/>
</dbReference>
<proteinExistence type="inferred from homology"/>
<evidence type="ECO:0000259" key="5">
    <source>
        <dbReference type="Pfam" id="PF00171"/>
    </source>
</evidence>
<evidence type="ECO:0000256" key="4">
    <source>
        <dbReference type="SAM" id="MobiDB-lite"/>
    </source>
</evidence>
<comment type="similarity">
    <text evidence="2">Belongs to the aldehyde dehydrogenase family.</text>
</comment>
<dbReference type="InterPro" id="IPR016162">
    <property type="entry name" value="Ald_DH_N"/>
</dbReference>
<evidence type="ECO:0000256" key="1">
    <source>
        <dbReference type="ARBA" id="ARBA00005254"/>
    </source>
</evidence>
<dbReference type="SUPFAM" id="SSF53720">
    <property type="entry name" value="ALDH-like"/>
    <property type="match status" value="1"/>
</dbReference>
<dbReference type="Gene3D" id="3.90.226.10">
    <property type="entry name" value="2-enoyl-CoA Hydratase, Chain A, domain 1"/>
    <property type="match status" value="1"/>
</dbReference>
<evidence type="ECO:0000313" key="7">
    <source>
        <dbReference type="Proteomes" id="UP000184363"/>
    </source>
</evidence>
<dbReference type="Pfam" id="PF00378">
    <property type="entry name" value="ECH_1"/>
    <property type="match status" value="1"/>
</dbReference>
<dbReference type="Gene3D" id="3.40.605.10">
    <property type="entry name" value="Aldehyde Dehydrogenase, Chain A, domain 1"/>
    <property type="match status" value="1"/>
</dbReference>
<dbReference type="PANTHER" id="PTHR42804">
    <property type="entry name" value="ALDEHYDE DEHYDROGENASE"/>
    <property type="match status" value="1"/>
</dbReference>
<dbReference type="Proteomes" id="UP000184363">
    <property type="component" value="Unassembled WGS sequence"/>
</dbReference>
<dbReference type="Gene3D" id="3.40.309.10">
    <property type="entry name" value="Aldehyde Dehydrogenase, Chain A, domain 2"/>
    <property type="match status" value="1"/>
</dbReference>